<organism evidence="4 5">
    <name type="scientific">Polarella glacialis</name>
    <name type="common">Dinoflagellate</name>
    <dbReference type="NCBI Taxonomy" id="89957"/>
    <lineage>
        <taxon>Eukaryota</taxon>
        <taxon>Sar</taxon>
        <taxon>Alveolata</taxon>
        <taxon>Dinophyceae</taxon>
        <taxon>Suessiales</taxon>
        <taxon>Suessiaceae</taxon>
        <taxon>Polarella</taxon>
    </lineage>
</organism>
<proteinExistence type="predicted"/>
<keyword evidence="5" id="KW-1185">Reference proteome</keyword>
<gene>
    <name evidence="4" type="ORF">PGLA1383_LOCUS40111</name>
</gene>
<dbReference type="EMBL" id="CAJNNV010028037">
    <property type="protein sequence ID" value="CAE8622710.1"/>
    <property type="molecule type" value="Genomic_DNA"/>
</dbReference>
<name>A0A813GIM7_POLGL</name>
<dbReference type="SUPFAM" id="SSF56112">
    <property type="entry name" value="Protein kinase-like (PK-like)"/>
    <property type="match status" value="1"/>
</dbReference>
<dbReference type="InterPro" id="IPR008271">
    <property type="entry name" value="Ser/Thr_kinase_AS"/>
</dbReference>
<comment type="caution">
    <text evidence="4">The sequence shown here is derived from an EMBL/GenBank/DDBJ whole genome shotgun (WGS) entry which is preliminary data.</text>
</comment>
<dbReference type="PANTHER" id="PTHR44329:SF298">
    <property type="entry name" value="MIXED LINEAGE KINASE DOMAIN-LIKE PROTEIN"/>
    <property type="match status" value="1"/>
</dbReference>
<dbReference type="PANTHER" id="PTHR44329">
    <property type="entry name" value="SERINE/THREONINE-PROTEIN KINASE TNNI3K-RELATED"/>
    <property type="match status" value="1"/>
</dbReference>
<evidence type="ECO:0000256" key="1">
    <source>
        <dbReference type="ARBA" id="ARBA00022741"/>
    </source>
</evidence>
<reference evidence="4" key="1">
    <citation type="submission" date="2021-02" db="EMBL/GenBank/DDBJ databases">
        <authorList>
            <person name="Dougan E. K."/>
            <person name="Rhodes N."/>
            <person name="Thang M."/>
            <person name="Chan C."/>
        </authorList>
    </citation>
    <scope>NUCLEOTIDE SEQUENCE</scope>
</reference>
<dbReference type="SMART" id="SM00220">
    <property type="entry name" value="S_TKc"/>
    <property type="match status" value="1"/>
</dbReference>
<dbReference type="GO" id="GO:0005524">
    <property type="term" value="F:ATP binding"/>
    <property type="evidence" value="ECO:0007669"/>
    <property type="project" value="UniProtKB-KW"/>
</dbReference>
<accession>A0A813GIM7</accession>
<dbReference type="PROSITE" id="PS50011">
    <property type="entry name" value="PROTEIN_KINASE_DOM"/>
    <property type="match status" value="1"/>
</dbReference>
<feature type="domain" description="Protein kinase" evidence="3">
    <location>
        <begin position="1"/>
        <end position="234"/>
    </location>
</feature>
<keyword evidence="2" id="KW-0067">ATP-binding</keyword>
<sequence length="301" mass="32455">MMEPAKLELAIVLEFVQGPSLHKFVVPDAGVEPGLPNSDRHQLLLGIAAALWYLHKHQQPIVHGDLKPANIIVEGGSMEHLKPKLLDFGLSRILGSRPKVLGGTVRWMAPEIICNASTPPTSAADVFSFGRLAFFTTMGVIPLDSRMLSDPSSRPDMGAVFKELKSWESILQTRAGPMSAGAAKLLKEGLMRTVSLPNSSGVSPKISQLETRFGKSLQDSTIDATELKQQQTCLQSQQSKSMSAGWNSDAVSEMDECSNGLTTIQASASSDLPTSSEVFFCEDEDEDLEAGGDLRDGKESL</sequence>
<dbReference type="Proteomes" id="UP000654075">
    <property type="component" value="Unassembled WGS sequence"/>
</dbReference>
<dbReference type="Gene3D" id="1.10.510.10">
    <property type="entry name" value="Transferase(Phosphotransferase) domain 1"/>
    <property type="match status" value="1"/>
</dbReference>
<dbReference type="AlphaFoldDB" id="A0A813GIM7"/>
<dbReference type="InterPro" id="IPR051681">
    <property type="entry name" value="Ser/Thr_Kinases-Pseudokinases"/>
</dbReference>
<protein>
    <recommendedName>
        <fullName evidence="3">Protein kinase domain-containing protein</fullName>
    </recommendedName>
</protein>
<evidence type="ECO:0000259" key="3">
    <source>
        <dbReference type="PROSITE" id="PS50011"/>
    </source>
</evidence>
<dbReference type="GO" id="GO:0004674">
    <property type="term" value="F:protein serine/threonine kinase activity"/>
    <property type="evidence" value="ECO:0007669"/>
    <property type="project" value="TreeGrafter"/>
</dbReference>
<dbReference type="PROSITE" id="PS00108">
    <property type="entry name" value="PROTEIN_KINASE_ST"/>
    <property type="match status" value="1"/>
</dbReference>
<dbReference type="InterPro" id="IPR011009">
    <property type="entry name" value="Kinase-like_dom_sf"/>
</dbReference>
<dbReference type="OrthoDB" id="1924919at2759"/>
<evidence type="ECO:0000313" key="5">
    <source>
        <dbReference type="Proteomes" id="UP000654075"/>
    </source>
</evidence>
<dbReference type="InterPro" id="IPR000719">
    <property type="entry name" value="Prot_kinase_dom"/>
</dbReference>
<keyword evidence="1" id="KW-0547">Nucleotide-binding</keyword>
<dbReference type="Pfam" id="PF00069">
    <property type="entry name" value="Pkinase"/>
    <property type="match status" value="1"/>
</dbReference>
<evidence type="ECO:0000313" key="4">
    <source>
        <dbReference type="EMBL" id="CAE8622710.1"/>
    </source>
</evidence>
<evidence type="ECO:0000256" key="2">
    <source>
        <dbReference type="ARBA" id="ARBA00022840"/>
    </source>
</evidence>